<keyword evidence="2" id="KW-1185">Reference proteome</keyword>
<protein>
    <submittedName>
        <fullName evidence="1">Uncharacterized protein</fullName>
    </submittedName>
</protein>
<sequence length="51" mass="6123">RIASSKLKSNKNIFHLKKIHFTILFRNLIKRKMTNTRRLTINHALHRAKTL</sequence>
<dbReference type="EMBL" id="CABIJS010000111">
    <property type="protein sequence ID" value="VUZ43370.1"/>
    <property type="molecule type" value="Genomic_DNA"/>
</dbReference>
<evidence type="ECO:0000313" key="1">
    <source>
        <dbReference type="EMBL" id="VUZ43370.1"/>
    </source>
</evidence>
<dbReference type="AlphaFoldDB" id="A0A564Y7X8"/>
<reference evidence="1 2" key="1">
    <citation type="submission" date="2019-07" db="EMBL/GenBank/DDBJ databases">
        <authorList>
            <person name="Jastrzebski P J."/>
            <person name="Paukszto L."/>
            <person name="Jastrzebski P J."/>
        </authorList>
    </citation>
    <scope>NUCLEOTIDE SEQUENCE [LARGE SCALE GENOMIC DNA]</scope>
    <source>
        <strain evidence="1 2">WMS-il1</strain>
    </source>
</reference>
<evidence type="ECO:0000313" key="2">
    <source>
        <dbReference type="Proteomes" id="UP000321570"/>
    </source>
</evidence>
<gene>
    <name evidence="1" type="ORF">WMSIL1_LOCUS4116</name>
</gene>
<accession>A0A564Y7X8</accession>
<proteinExistence type="predicted"/>
<feature type="non-terminal residue" evidence="1">
    <location>
        <position position="1"/>
    </location>
</feature>
<dbReference type="Proteomes" id="UP000321570">
    <property type="component" value="Unassembled WGS sequence"/>
</dbReference>
<name>A0A564Y7X8_HYMDI</name>
<organism evidence="1 2">
    <name type="scientific">Hymenolepis diminuta</name>
    <name type="common">Rat tapeworm</name>
    <dbReference type="NCBI Taxonomy" id="6216"/>
    <lineage>
        <taxon>Eukaryota</taxon>
        <taxon>Metazoa</taxon>
        <taxon>Spiralia</taxon>
        <taxon>Lophotrochozoa</taxon>
        <taxon>Platyhelminthes</taxon>
        <taxon>Cestoda</taxon>
        <taxon>Eucestoda</taxon>
        <taxon>Cyclophyllidea</taxon>
        <taxon>Hymenolepididae</taxon>
        <taxon>Hymenolepis</taxon>
    </lineage>
</organism>